<evidence type="ECO:0000313" key="2">
    <source>
        <dbReference type="Proteomes" id="UP000612680"/>
    </source>
</evidence>
<dbReference type="Proteomes" id="UP000612680">
    <property type="component" value="Chromosome"/>
</dbReference>
<accession>A0ABX7IB41</accession>
<organism evidence="1 2">
    <name type="scientific">Dyadobacter sandarakinus</name>
    <dbReference type="NCBI Taxonomy" id="2747268"/>
    <lineage>
        <taxon>Bacteria</taxon>
        <taxon>Pseudomonadati</taxon>
        <taxon>Bacteroidota</taxon>
        <taxon>Cytophagia</taxon>
        <taxon>Cytophagales</taxon>
        <taxon>Spirosomataceae</taxon>
        <taxon>Dyadobacter</taxon>
    </lineage>
</organism>
<dbReference type="EMBL" id="CP056775">
    <property type="protein sequence ID" value="QRR03332.1"/>
    <property type="molecule type" value="Genomic_DNA"/>
</dbReference>
<dbReference type="RefSeq" id="WP_204659173.1">
    <property type="nucleotide sequence ID" value="NZ_CP056775.1"/>
</dbReference>
<proteinExistence type="predicted"/>
<sequence>MKTTLQLDTKIRLSVSQLTELAKQLPKKERIKLASVLVGDDDSMSKTELLSKIRLGLEEVRKHENGEVVLPTLKDFLSNV</sequence>
<evidence type="ECO:0000313" key="1">
    <source>
        <dbReference type="EMBL" id="QRR03332.1"/>
    </source>
</evidence>
<reference evidence="1 2" key="1">
    <citation type="submission" date="2020-06" db="EMBL/GenBank/DDBJ databases">
        <title>Dyadobacter sandarakinus sp. nov., isolated from the soil of the Arctic Yellow River Station.</title>
        <authorList>
            <person name="Zhang Y."/>
            <person name="Peng F."/>
        </authorList>
    </citation>
    <scope>NUCLEOTIDE SEQUENCE [LARGE SCALE GENOMIC DNA]</scope>
    <source>
        <strain evidence="1 2">Q3-56</strain>
    </source>
</reference>
<name>A0ABX7IB41_9BACT</name>
<gene>
    <name evidence="1" type="ORF">HWI92_21630</name>
</gene>
<protein>
    <recommendedName>
        <fullName evidence="3">Addiction module component</fullName>
    </recommendedName>
</protein>
<evidence type="ECO:0008006" key="3">
    <source>
        <dbReference type="Google" id="ProtNLM"/>
    </source>
</evidence>
<keyword evidence="2" id="KW-1185">Reference proteome</keyword>